<name>A0A1E7Q8S8_9GAMM</name>
<proteinExistence type="predicted"/>
<feature type="transmembrane region" description="Helical" evidence="1">
    <location>
        <begin position="235"/>
        <end position="253"/>
    </location>
</feature>
<feature type="transmembrane region" description="Helical" evidence="1">
    <location>
        <begin position="181"/>
        <end position="204"/>
    </location>
</feature>
<keyword evidence="1" id="KW-1133">Transmembrane helix</keyword>
<keyword evidence="3" id="KW-1185">Reference proteome</keyword>
<reference evidence="3" key="1">
    <citation type="submission" date="2016-09" db="EMBL/GenBank/DDBJ databases">
        <authorList>
            <person name="Wan X."/>
            <person name="Hou S."/>
        </authorList>
    </citation>
    <scope>NUCLEOTIDE SEQUENCE [LARGE SCALE GENOMIC DNA]</scope>
    <source>
        <strain evidence="3">KH87</strain>
    </source>
</reference>
<dbReference type="AlphaFoldDB" id="A0A1E7Q8S8"/>
<dbReference type="NCBIfam" id="TIGR03696">
    <property type="entry name" value="Rhs_assc_core"/>
    <property type="match status" value="1"/>
</dbReference>
<feature type="transmembrane region" description="Helical" evidence="1">
    <location>
        <begin position="210"/>
        <end position="228"/>
    </location>
</feature>
<gene>
    <name evidence="2" type="ORF">BI198_14175</name>
</gene>
<evidence type="ECO:0000313" key="3">
    <source>
        <dbReference type="Proteomes" id="UP000242258"/>
    </source>
</evidence>
<protein>
    <recommendedName>
        <fullName evidence="4">RHS repeat-associated core domain-containing protein</fullName>
    </recommendedName>
</protein>
<comment type="caution">
    <text evidence="2">The sequence shown here is derived from an EMBL/GenBank/DDBJ whole genome shotgun (WGS) entry which is preliminary data.</text>
</comment>
<organism evidence="2 3">
    <name type="scientific">Rheinheimera salexigens</name>
    <dbReference type="NCBI Taxonomy" id="1628148"/>
    <lineage>
        <taxon>Bacteria</taxon>
        <taxon>Pseudomonadati</taxon>
        <taxon>Pseudomonadota</taxon>
        <taxon>Gammaproteobacteria</taxon>
        <taxon>Chromatiales</taxon>
        <taxon>Chromatiaceae</taxon>
        <taxon>Rheinheimera</taxon>
    </lineage>
</organism>
<dbReference type="Gene3D" id="2.180.10.10">
    <property type="entry name" value="RHS repeat-associated core"/>
    <property type="match status" value="1"/>
</dbReference>
<keyword evidence="1" id="KW-0812">Transmembrane</keyword>
<evidence type="ECO:0000313" key="2">
    <source>
        <dbReference type="EMBL" id="OEY70584.1"/>
    </source>
</evidence>
<dbReference type="InterPro" id="IPR022385">
    <property type="entry name" value="Rhs_assc_core"/>
</dbReference>
<dbReference type="STRING" id="1628148.BI198_14175"/>
<dbReference type="Proteomes" id="UP000242258">
    <property type="component" value="Unassembled WGS sequence"/>
</dbReference>
<evidence type="ECO:0000256" key="1">
    <source>
        <dbReference type="SAM" id="Phobius"/>
    </source>
</evidence>
<accession>A0A1E7Q8S8</accession>
<evidence type="ECO:0008006" key="4">
    <source>
        <dbReference type="Google" id="ProtNLM"/>
    </source>
</evidence>
<sequence>MADKALGRSGAQSAGFGIGGVLGGAAAGWAFGRAMNSNGVATVVGVALNFVPYCQGWFSALFSAQRTYSNGTVTVLQQFIYDPWGKQYSVSTNSLFTTYSNPGTSKGYTGHNMVNDFEVIHMNGRTYNPHLGRFMQADPFVQAPGNLQNYNRYSYVLNNPMSYTDPSGYFFKKLGNFVKQYWRVIAAIAVTYFTAGAASGWAAAWGFSGAAAGAVTGAIAGAAGGFVATGSLKGALVGAISGAAFGAIGASGWNDVGKFAATGAVGGISSDLQGGKFGHGFWSAGLGSAAGGQYNSNAPSQVIVSAVIGGTISKLTGSKFANGAFTAAFASALRADWGETKASVGHTAGSGDDENTIVENRKALQSELDKLAANGTLSKKHSFDTVDAAAKEVLNATAPLSKKYGLEVGGNIYQDGGKYHYTMPIIGDGISVSVPTSWIGYHTHPSGGMYFSNSFATAGGGNDALWVQKSGNPLYMGVQLSSGSVGIAVCEPRSCPNIGRFGTTGRIVQ</sequence>
<dbReference type="EMBL" id="MKEK01000001">
    <property type="protein sequence ID" value="OEY70584.1"/>
    <property type="molecule type" value="Genomic_DNA"/>
</dbReference>
<keyword evidence="1" id="KW-0472">Membrane</keyword>